<evidence type="ECO:0000256" key="5">
    <source>
        <dbReference type="ARBA" id="ARBA00022801"/>
    </source>
</evidence>
<proteinExistence type="predicted"/>
<keyword evidence="6 8" id="KW-1133">Transmembrane helix</keyword>
<evidence type="ECO:0000256" key="6">
    <source>
        <dbReference type="ARBA" id="ARBA00022989"/>
    </source>
</evidence>
<evidence type="ECO:0000313" key="10">
    <source>
        <dbReference type="Proteomes" id="UP000433652"/>
    </source>
</evidence>
<organism evidence="9 10">
    <name type="scientific">Croceibacterium salegens</name>
    <dbReference type="NCBI Taxonomy" id="1737568"/>
    <lineage>
        <taxon>Bacteria</taxon>
        <taxon>Pseudomonadati</taxon>
        <taxon>Pseudomonadota</taxon>
        <taxon>Alphaproteobacteria</taxon>
        <taxon>Sphingomonadales</taxon>
        <taxon>Erythrobacteraceae</taxon>
        <taxon>Croceibacterium</taxon>
    </lineage>
</organism>
<name>A0A6I4SX84_9SPHN</name>
<keyword evidence="4 8" id="KW-0812">Transmembrane</keyword>
<feature type="transmembrane region" description="Helical" evidence="8">
    <location>
        <begin position="228"/>
        <end position="251"/>
    </location>
</feature>
<dbReference type="RefSeq" id="WP_159797064.1">
    <property type="nucleotide sequence ID" value="NZ_WTYM01000057.1"/>
</dbReference>
<dbReference type="Proteomes" id="UP000433652">
    <property type="component" value="Unassembled WGS sequence"/>
</dbReference>
<feature type="transmembrane region" description="Helical" evidence="8">
    <location>
        <begin position="112"/>
        <end position="131"/>
    </location>
</feature>
<evidence type="ECO:0000313" key="9">
    <source>
        <dbReference type="EMBL" id="MXO60704.1"/>
    </source>
</evidence>
<evidence type="ECO:0000256" key="1">
    <source>
        <dbReference type="ARBA" id="ARBA00004651"/>
    </source>
</evidence>
<sequence length="300" mass="32979">MASVVAALEEDSGLAGKQGLHRYFYATSLLIGVILFTVPTMIFVIKESWSGEEGAHGPIVLFTGVWLLWKEWPAAIAVAQRPPIVRLSIALASILPLFILSRIAQIVEIEGYLMYGALLIVLYSMIGGAGLRRLWFPLLYLAFLFPPPESIVAAITTPLKMELSGLSINFLDRLGYPIGGQGVRIYIGQYELLVAAACSGLNSIISLTAISLFYIYVRHQADWRYAGLLVLLIMPVALIANFMRVVILILLTYHAGEAAAQGFLHNFAGVFMFAVALATIFGLDEAIRPFWQRAMGRKDD</sequence>
<dbReference type="NCBIfam" id="TIGR04178">
    <property type="entry name" value="exo_archaeo"/>
    <property type="match status" value="1"/>
</dbReference>
<feature type="transmembrane region" description="Helical" evidence="8">
    <location>
        <begin position="23"/>
        <end position="43"/>
    </location>
</feature>
<reference evidence="9 10" key="1">
    <citation type="submission" date="2019-12" db="EMBL/GenBank/DDBJ databases">
        <title>Genomic-based taxomic classification of the family Erythrobacteraceae.</title>
        <authorList>
            <person name="Xu L."/>
        </authorList>
    </citation>
    <scope>NUCLEOTIDE SEQUENCE [LARGE SCALE GENOMIC DNA]</scope>
    <source>
        <strain evidence="9 10">MCCC 1K01500</strain>
    </source>
</reference>
<feature type="transmembrane region" description="Helical" evidence="8">
    <location>
        <begin position="192"/>
        <end position="216"/>
    </location>
</feature>
<keyword evidence="3" id="KW-0645">Protease</keyword>
<keyword evidence="7 8" id="KW-0472">Membrane</keyword>
<dbReference type="InterPro" id="IPR026392">
    <property type="entry name" value="Exo/Archaeosortase_dom"/>
</dbReference>
<dbReference type="InterPro" id="IPR019127">
    <property type="entry name" value="Exosortase"/>
</dbReference>
<dbReference type="OrthoDB" id="9797363at2"/>
<evidence type="ECO:0000256" key="8">
    <source>
        <dbReference type="SAM" id="Phobius"/>
    </source>
</evidence>
<feature type="transmembrane region" description="Helical" evidence="8">
    <location>
        <begin position="263"/>
        <end position="283"/>
    </location>
</feature>
<feature type="transmembrane region" description="Helical" evidence="8">
    <location>
        <begin position="84"/>
        <end position="106"/>
    </location>
</feature>
<dbReference type="NCBIfam" id="NF035943">
    <property type="entry name" value="exosort_XrtV"/>
    <property type="match status" value="1"/>
</dbReference>
<gene>
    <name evidence="9" type="primary">xrtV</name>
    <name evidence="9" type="ORF">GRI89_14270</name>
</gene>
<comment type="subcellular location">
    <subcellularLocation>
        <location evidence="1">Cell membrane</location>
        <topology evidence="1">Multi-pass membrane protein</topology>
    </subcellularLocation>
</comment>
<feature type="transmembrane region" description="Helical" evidence="8">
    <location>
        <begin position="55"/>
        <end position="72"/>
    </location>
</feature>
<keyword evidence="5" id="KW-0378">Hydrolase</keyword>
<keyword evidence="2" id="KW-1003">Cell membrane</keyword>
<feature type="transmembrane region" description="Helical" evidence="8">
    <location>
        <begin position="138"/>
        <end position="159"/>
    </location>
</feature>
<dbReference type="GO" id="GO:0008233">
    <property type="term" value="F:peptidase activity"/>
    <property type="evidence" value="ECO:0007669"/>
    <property type="project" value="UniProtKB-KW"/>
</dbReference>
<protein>
    <submittedName>
        <fullName evidence="9">Exosortase V</fullName>
    </submittedName>
</protein>
<evidence type="ECO:0000256" key="2">
    <source>
        <dbReference type="ARBA" id="ARBA00022475"/>
    </source>
</evidence>
<dbReference type="EMBL" id="WTYM01000057">
    <property type="protein sequence ID" value="MXO60704.1"/>
    <property type="molecule type" value="Genomic_DNA"/>
</dbReference>
<evidence type="ECO:0000256" key="7">
    <source>
        <dbReference type="ARBA" id="ARBA00023136"/>
    </source>
</evidence>
<evidence type="ECO:0000256" key="3">
    <source>
        <dbReference type="ARBA" id="ARBA00022670"/>
    </source>
</evidence>
<dbReference type="NCBIfam" id="TIGR02602">
    <property type="entry name" value="8TM_EpsH"/>
    <property type="match status" value="1"/>
</dbReference>
<dbReference type="Pfam" id="PF09721">
    <property type="entry name" value="Exosortase_EpsH"/>
    <property type="match status" value="1"/>
</dbReference>
<keyword evidence="10" id="KW-1185">Reference proteome</keyword>
<dbReference type="GO" id="GO:0006508">
    <property type="term" value="P:proteolysis"/>
    <property type="evidence" value="ECO:0007669"/>
    <property type="project" value="UniProtKB-KW"/>
</dbReference>
<dbReference type="GO" id="GO:0005886">
    <property type="term" value="C:plasma membrane"/>
    <property type="evidence" value="ECO:0007669"/>
    <property type="project" value="UniProtKB-SubCell"/>
</dbReference>
<evidence type="ECO:0000256" key="4">
    <source>
        <dbReference type="ARBA" id="ARBA00022692"/>
    </source>
</evidence>
<comment type="caution">
    <text evidence="9">The sequence shown here is derived from an EMBL/GenBank/DDBJ whole genome shotgun (WGS) entry which is preliminary data.</text>
</comment>
<dbReference type="InterPro" id="IPR013426">
    <property type="entry name" value="EpsH-like"/>
</dbReference>
<dbReference type="AlphaFoldDB" id="A0A6I4SX84"/>
<accession>A0A6I4SX84</accession>